<proteinExistence type="predicted"/>
<dbReference type="Proteomes" id="UP000286415">
    <property type="component" value="Unassembled WGS sequence"/>
</dbReference>
<dbReference type="EMBL" id="NIRI02000010">
    <property type="protein sequence ID" value="KAG5453817.1"/>
    <property type="molecule type" value="Genomic_DNA"/>
</dbReference>
<keyword evidence="2" id="KW-1185">Reference proteome</keyword>
<reference evidence="1 2" key="1">
    <citation type="journal article" date="2018" name="Biotechnol. Adv.">
        <title>Improved genomic resources and new bioinformatic workflow for the carcinogenic parasite Clonorchis sinensis: Biotechnological implications.</title>
        <authorList>
            <person name="Wang D."/>
            <person name="Korhonen P.K."/>
            <person name="Gasser R.B."/>
            <person name="Young N.D."/>
        </authorList>
    </citation>
    <scope>NUCLEOTIDE SEQUENCE [LARGE SCALE GENOMIC DNA]</scope>
    <source>
        <strain evidence="1">Cs-k2</strain>
    </source>
</reference>
<name>A0A3R7FKW1_CLOSI</name>
<dbReference type="InParanoid" id="A0A3R7FKW1"/>
<accession>A0A3R7FKW1</accession>
<dbReference type="AlphaFoldDB" id="A0A3R7FKW1"/>
<gene>
    <name evidence="1" type="ORF">CSKR_113158</name>
</gene>
<protein>
    <submittedName>
        <fullName evidence="1">Uncharacterized protein</fullName>
    </submittedName>
</protein>
<comment type="caution">
    <text evidence="1">The sequence shown here is derived from an EMBL/GenBank/DDBJ whole genome shotgun (WGS) entry which is preliminary data.</text>
</comment>
<organism evidence="1 2">
    <name type="scientific">Clonorchis sinensis</name>
    <name type="common">Chinese liver fluke</name>
    <dbReference type="NCBI Taxonomy" id="79923"/>
    <lineage>
        <taxon>Eukaryota</taxon>
        <taxon>Metazoa</taxon>
        <taxon>Spiralia</taxon>
        <taxon>Lophotrochozoa</taxon>
        <taxon>Platyhelminthes</taxon>
        <taxon>Trematoda</taxon>
        <taxon>Digenea</taxon>
        <taxon>Opisthorchiida</taxon>
        <taxon>Opisthorchiata</taxon>
        <taxon>Opisthorchiidae</taxon>
        <taxon>Clonorchis</taxon>
    </lineage>
</organism>
<evidence type="ECO:0000313" key="1">
    <source>
        <dbReference type="EMBL" id="KAG5453817.1"/>
    </source>
</evidence>
<evidence type="ECO:0000313" key="2">
    <source>
        <dbReference type="Proteomes" id="UP000286415"/>
    </source>
</evidence>
<reference evidence="1 2" key="2">
    <citation type="journal article" date="2021" name="Genomics">
        <title>High-quality reference genome for Clonorchis sinensis.</title>
        <authorList>
            <person name="Young N.D."/>
            <person name="Stroehlein A.J."/>
            <person name="Kinkar L."/>
            <person name="Wang T."/>
            <person name="Sohn W.M."/>
            <person name="Chang B.C.H."/>
            <person name="Kaur P."/>
            <person name="Weisz D."/>
            <person name="Dudchenko O."/>
            <person name="Aiden E.L."/>
            <person name="Korhonen P.K."/>
            <person name="Gasser R.B."/>
        </authorList>
    </citation>
    <scope>NUCLEOTIDE SEQUENCE [LARGE SCALE GENOMIC DNA]</scope>
    <source>
        <strain evidence="1">Cs-k2</strain>
    </source>
</reference>
<sequence>MCWCPVPLINEFIVSKVTSFYSGLNHDDVVEALFRMFNSVSDQLGQSDNISAFVLPSGGRVARHRKVATAERSSPFEIMRFVKHFLNVINHTEWIIGLLEATSLGGPKHVCNDRMGIRDSGTTVIHFFAIYLMLFRYLAALPAEGDTMAGIPPGCSSLYRSRRDVEVGFEPRTFRSISFRLNYRSISSPVTL</sequence>